<dbReference type="EMBL" id="JAGKQM010000002">
    <property type="protein sequence ID" value="KAH0940075.1"/>
    <property type="molecule type" value="Genomic_DNA"/>
</dbReference>
<keyword evidence="2" id="KW-1185">Reference proteome</keyword>
<gene>
    <name evidence="1" type="ORF">HID58_007536</name>
</gene>
<evidence type="ECO:0000313" key="1">
    <source>
        <dbReference type="EMBL" id="KAH0940075.1"/>
    </source>
</evidence>
<comment type="caution">
    <text evidence="1">The sequence shown here is derived from an EMBL/GenBank/DDBJ whole genome shotgun (WGS) entry which is preliminary data.</text>
</comment>
<evidence type="ECO:0000313" key="2">
    <source>
        <dbReference type="Proteomes" id="UP000824890"/>
    </source>
</evidence>
<organism evidence="1 2">
    <name type="scientific">Brassica napus</name>
    <name type="common">Rape</name>
    <dbReference type="NCBI Taxonomy" id="3708"/>
    <lineage>
        <taxon>Eukaryota</taxon>
        <taxon>Viridiplantae</taxon>
        <taxon>Streptophyta</taxon>
        <taxon>Embryophyta</taxon>
        <taxon>Tracheophyta</taxon>
        <taxon>Spermatophyta</taxon>
        <taxon>Magnoliopsida</taxon>
        <taxon>eudicotyledons</taxon>
        <taxon>Gunneridae</taxon>
        <taxon>Pentapetalae</taxon>
        <taxon>rosids</taxon>
        <taxon>malvids</taxon>
        <taxon>Brassicales</taxon>
        <taxon>Brassicaceae</taxon>
        <taxon>Brassiceae</taxon>
        <taxon>Brassica</taxon>
    </lineage>
</organism>
<dbReference type="Proteomes" id="UP000824890">
    <property type="component" value="Unassembled WGS sequence"/>
</dbReference>
<protein>
    <submittedName>
        <fullName evidence="1">Uncharacterized protein</fullName>
    </submittedName>
</protein>
<reference evidence="1 2" key="1">
    <citation type="submission" date="2021-05" db="EMBL/GenBank/DDBJ databases">
        <title>Genome Assembly of Synthetic Allotetraploid Brassica napus Reveals Homoeologous Exchanges between Subgenomes.</title>
        <authorList>
            <person name="Davis J.T."/>
        </authorList>
    </citation>
    <scope>NUCLEOTIDE SEQUENCE [LARGE SCALE GENOMIC DNA]</scope>
    <source>
        <strain evidence="2">cv. Da-Ae</strain>
        <tissue evidence="1">Seedling</tissue>
    </source>
</reference>
<feature type="non-terminal residue" evidence="1">
    <location>
        <position position="1"/>
    </location>
</feature>
<sequence length="189" mass="21644">IVRQHNAPLCRGTNVCYSVFYNLANKLDEKLVLTGYEHKVIVATNINPKLVGVVNNCNCYFYKISPSRLFLNDTSLHIFILTKSVSLAKTSWMRMLVLPKPQPSMAVSRNWNLLQLQSLMHMLMIPMSSITGSRYLCTLEVVRTGSASHVLNAEQNFKEISYHLHVQHLKLDCIQLYYKTSDFYNGTDL</sequence>
<accession>A0ABQ8EHI3</accession>
<proteinExistence type="predicted"/>
<name>A0ABQ8EHI3_BRANA</name>